<keyword evidence="5" id="KW-0520">NAD</keyword>
<dbReference type="Gene3D" id="3.40.50.10860">
    <property type="entry name" value="Leucine Dehydrogenase, chain A, domain 1"/>
    <property type="match status" value="1"/>
</dbReference>
<dbReference type="Gene3D" id="3.40.50.720">
    <property type="entry name" value="NAD(P)-binding Rossmann-like Domain"/>
    <property type="match status" value="1"/>
</dbReference>
<evidence type="ECO:0000256" key="1">
    <source>
        <dbReference type="ARBA" id="ARBA00006382"/>
    </source>
</evidence>
<feature type="domain" description="Glutamate/phenylalanine/leucine/valine/L-tryptophan dehydrogenase C-terminal" evidence="8">
    <location>
        <begin position="201"/>
        <end position="432"/>
    </location>
</feature>
<keyword evidence="2 3" id="KW-0560">Oxidoreductase</keyword>
<dbReference type="GO" id="GO:0004352">
    <property type="term" value="F:glutamate dehydrogenase (NAD+) activity"/>
    <property type="evidence" value="ECO:0007669"/>
    <property type="project" value="TreeGrafter"/>
</dbReference>
<evidence type="ECO:0000313" key="9">
    <source>
        <dbReference type="EMBL" id="NGP77246.1"/>
    </source>
</evidence>
<evidence type="ECO:0000256" key="4">
    <source>
        <dbReference type="PIRSR" id="PIRSR000185-1"/>
    </source>
</evidence>
<dbReference type="InterPro" id="IPR006096">
    <property type="entry name" value="Glu/Leu/Phe/Val/Trp_DH_C"/>
</dbReference>
<dbReference type="InterPro" id="IPR036291">
    <property type="entry name" value="NAD(P)-bd_dom_sf"/>
</dbReference>
<dbReference type="Pfam" id="PF00208">
    <property type="entry name" value="ELFV_dehydrog"/>
    <property type="match status" value="1"/>
</dbReference>
<feature type="active site" description="Proton donor" evidence="4">
    <location>
        <position position="124"/>
    </location>
</feature>
<evidence type="ECO:0000256" key="2">
    <source>
        <dbReference type="ARBA" id="ARBA00023002"/>
    </source>
</evidence>
<dbReference type="Proteomes" id="UP000473278">
    <property type="component" value="Unassembled WGS sequence"/>
</dbReference>
<dbReference type="AlphaFoldDB" id="A0A6M1SZB4"/>
<feature type="site" description="Important for catalysis" evidence="6">
    <location>
        <position position="164"/>
    </location>
</feature>
<dbReference type="SMART" id="SM00839">
    <property type="entry name" value="ELFV_dehydrog"/>
    <property type="match status" value="1"/>
</dbReference>
<evidence type="ECO:0000256" key="3">
    <source>
        <dbReference type="PIRNR" id="PIRNR000185"/>
    </source>
</evidence>
<dbReference type="GO" id="GO:0000166">
    <property type="term" value="F:nucleotide binding"/>
    <property type="evidence" value="ECO:0007669"/>
    <property type="project" value="UniProtKB-KW"/>
</dbReference>
<dbReference type="FunFam" id="3.40.50.10860:FF:000003">
    <property type="entry name" value="Glutamate dehydrogenase"/>
    <property type="match status" value="1"/>
</dbReference>
<comment type="similarity">
    <text evidence="1 3 7">Belongs to the Glu/Leu/Phe/Val dehydrogenases family.</text>
</comment>
<sequence length="435" mass="48193">MPYNKNMYTTGYYKEPGPKLDEESPFESMMERFRFAADILELDEGMFQYLASPVKQVIVSIPVVMDSGDIQVFEGYRVIHDNVLGPSKGGIRYAPDVTIDEVKALAAWMTWKCAIVNVPFGGAKGGVRCNPKELSKGELERLTRRYTANMLEVFGPDRDIPAPDMNTDEQIMAWIMDTYSMNAHKTETAVVTGKPIILGGSQGRKEATGRGVVTVTLAALNKLRILPNKCTVSVQGFGNVGSISAKLMYEQGAKIIAISDITGGYYNKDGIDIPKAIEYTKNNNGTLEGFPNAEKITNDELLQMECDVLIPAAKEDQIGKHNAPKINARIISEGANGPVTANADSILEDKGIMVIPDILANAGGVTVSYFEWVQDRQGYFWTEERVNRRLNRMMRNAFDNLFEVSENHNITLRQAAYVFGIDKVASTLRMRGIYA</sequence>
<dbReference type="Pfam" id="PF02812">
    <property type="entry name" value="ELFV_dehydrog_N"/>
    <property type="match status" value="1"/>
</dbReference>
<proteinExistence type="inferred from homology"/>
<organism evidence="9 10">
    <name type="scientific">Halalkalibaculum roseum</name>
    <dbReference type="NCBI Taxonomy" id="2709311"/>
    <lineage>
        <taxon>Bacteria</taxon>
        <taxon>Pseudomonadati</taxon>
        <taxon>Balneolota</taxon>
        <taxon>Balneolia</taxon>
        <taxon>Balneolales</taxon>
        <taxon>Balneolaceae</taxon>
        <taxon>Halalkalibaculum</taxon>
    </lineage>
</organism>
<dbReference type="RefSeq" id="WP_165142390.1">
    <property type="nucleotide sequence ID" value="NZ_JAALLT010000003.1"/>
</dbReference>
<gene>
    <name evidence="9" type="ORF">G3570_11410</name>
</gene>
<evidence type="ECO:0000259" key="8">
    <source>
        <dbReference type="SMART" id="SM00839"/>
    </source>
</evidence>
<dbReference type="InterPro" id="IPR006097">
    <property type="entry name" value="Glu/Leu/Phe/Val/Trp_DH_dimer"/>
</dbReference>
<feature type="binding site" evidence="5">
    <location>
        <position position="112"/>
    </location>
    <ligand>
        <name>substrate</name>
    </ligand>
</feature>
<evidence type="ECO:0000256" key="7">
    <source>
        <dbReference type="RuleBase" id="RU004417"/>
    </source>
</evidence>
<feature type="binding site" evidence="5">
    <location>
        <position position="88"/>
    </location>
    <ligand>
        <name>substrate</name>
    </ligand>
</feature>
<dbReference type="PIRSF" id="PIRSF000185">
    <property type="entry name" value="Glu_DH"/>
    <property type="match status" value="1"/>
</dbReference>
<dbReference type="InterPro" id="IPR014362">
    <property type="entry name" value="Glu_DH"/>
</dbReference>
<dbReference type="PANTHER" id="PTHR11606">
    <property type="entry name" value="GLUTAMATE DEHYDROGENASE"/>
    <property type="match status" value="1"/>
</dbReference>
<comment type="caution">
    <text evidence="9">The sequence shown here is derived from an EMBL/GenBank/DDBJ whole genome shotgun (WGS) entry which is preliminary data.</text>
</comment>
<evidence type="ECO:0000256" key="6">
    <source>
        <dbReference type="PIRSR" id="PIRSR000185-3"/>
    </source>
</evidence>
<dbReference type="InterPro" id="IPR046346">
    <property type="entry name" value="Aminoacid_DH-like_N_sf"/>
</dbReference>
<dbReference type="GO" id="GO:0006538">
    <property type="term" value="P:L-glutamate catabolic process"/>
    <property type="evidence" value="ECO:0007669"/>
    <property type="project" value="TreeGrafter"/>
</dbReference>
<evidence type="ECO:0000256" key="5">
    <source>
        <dbReference type="PIRSR" id="PIRSR000185-2"/>
    </source>
</evidence>
<accession>A0A6M1SZB4</accession>
<evidence type="ECO:0000313" key="10">
    <source>
        <dbReference type="Proteomes" id="UP000473278"/>
    </source>
</evidence>
<dbReference type="PROSITE" id="PS00074">
    <property type="entry name" value="GLFV_DEHYDROGENASE"/>
    <property type="match status" value="1"/>
</dbReference>
<dbReference type="PANTHER" id="PTHR11606:SF13">
    <property type="entry name" value="GLUTAMATE DEHYDROGENASE 1, MITOCHONDRIAL"/>
    <property type="match status" value="1"/>
</dbReference>
<dbReference type="InterPro" id="IPR033922">
    <property type="entry name" value="NAD_bind_Glu_DH"/>
</dbReference>
<feature type="binding site" evidence="5">
    <location>
        <position position="239"/>
    </location>
    <ligand>
        <name>NAD(+)</name>
        <dbReference type="ChEBI" id="CHEBI:57540"/>
    </ligand>
</feature>
<dbReference type="InterPro" id="IPR033524">
    <property type="entry name" value="Glu/Leu/Phe/Val_DH_AS"/>
</dbReference>
<dbReference type="SUPFAM" id="SSF53223">
    <property type="entry name" value="Aminoacid dehydrogenase-like, N-terminal domain"/>
    <property type="match status" value="1"/>
</dbReference>
<reference evidence="9 10" key="1">
    <citation type="submission" date="2020-02" db="EMBL/GenBank/DDBJ databases">
        <title>Balneolaceae bacterium YR4-1, complete genome.</title>
        <authorList>
            <person name="Li Y."/>
            <person name="Wu S."/>
        </authorList>
    </citation>
    <scope>NUCLEOTIDE SEQUENCE [LARGE SCALE GENOMIC DNA]</scope>
    <source>
        <strain evidence="9 10">YR4-1</strain>
    </source>
</reference>
<dbReference type="SUPFAM" id="SSF51735">
    <property type="entry name" value="NAD(P)-binding Rossmann-fold domains"/>
    <property type="match status" value="1"/>
</dbReference>
<dbReference type="EMBL" id="JAALLT010000003">
    <property type="protein sequence ID" value="NGP77246.1"/>
    <property type="molecule type" value="Genomic_DNA"/>
</dbReference>
<dbReference type="PRINTS" id="PR00082">
    <property type="entry name" value="GLFDHDRGNASE"/>
</dbReference>
<keyword evidence="10" id="KW-1185">Reference proteome</keyword>
<feature type="binding site" evidence="5">
    <location>
        <position position="208"/>
    </location>
    <ligand>
        <name>NAD(+)</name>
        <dbReference type="ChEBI" id="CHEBI:57540"/>
    </ligand>
</feature>
<keyword evidence="5" id="KW-0547">Nucleotide-binding</keyword>
<protein>
    <recommendedName>
        <fullName evidence="3">Glutamate dehydrogenase</fullName>
    </recommendedName>
</protein>
<name>A0A6M1SZB4_9BACT</name>
<dbReference type="InterPro" id="IPR006095">
    <property type="entry name" value="Glu/Leu/Phe/Val/Trp_DH"/>
</dbReference>
<feature type="binding site" evidence="5">
    <location>
        <position position="368"/>
    </location>
    <ligand>
        <name>substrate</name>
    </ligand>
</feature>
<dbReference type="CDD" id="cd01076">
    <property type="entry name" value="NAD_bind_1_Glu_DH"/>
    <property type="match status" value="1"/>
</dbReference>